<dbReference type="PANTHER" id="PTHR11360:SF284">
    <property type="entry name" value="EG:103B4.3 PROTEIN-RELATED"/>
    <property type="match status" value="1"/>
</dbReference>
<keyword evidence="2" id="KW-0812">Transmembrane</keyword>
<keyword evidence="2" id="KW-1133">Transmembrane helix</keyword>
<evidence type="ECO:0000256" key="1">
    <source>
        <dbReference type="ARBA" id="ARBA00004141"/>
    </source>
</evidence>
<evidence type="ECO:0000256" key="2">
    <source>
        <dbReference type="SAM" id="Phobius"/>
    </source>
</evidence>
<dbReference type="Pfam" id="PF07690">
    <property type="entry name" value="MFS_1"/>
    <property type="match status" value="1"/>
</dbReference>
<feature type="transmembrane region" description="Helical" evidence="2">
    <location>
        <begin position="129"/>
        <end position="155"/>
    </location>
</feature>
<comment type="caution">
    <text evidence="4">The sequence shown here is derived from an EMBL/GenBank/DDBJ whole genome shotgun (WGS) entry which is preliminary data.</text>
</comment>
<dbReference type="InterPro" id="IPR020846">
    <property type="entry name" value="MFS_dom"/>
</dbReference>
<sequence length="473" mass="50652">MASLICCKRKELCRSRIVNNGAYPNRKRSDVDGIYAWIIALASFFGHVLIYGVIFSSGVFYDMFYDTFDSSSSMISLIATLSTAFTFGFGPIPGVLMNKYGQRVITIIGGLVAGTGLILSAYATNVYYLAASFGVITGIGFGTAYLAVVSIVALYFDRWRSVAFGLAVSGVGIGTFVYPPIIRSLVETFGVRGTLLVTGGVTLNLCVCGALMRPPRTGAIGSGLKESPEETACSKAEPAPTIAPNIAGKCKNCFWMLNLHMFRSVVYLVLCLNNFFLLFGLSIVYVHLAAYSTTKDIDADSSAMLISVVGIANFIGRPSFGLFAKLSCSSLLVYTISLSLCGLGVVLVPLMEGYVGLMILSAAFGFLSACIGPLIPQIITDFLSVELLPSAYGYLLVFEAAGSLLGPPVAGWLFDVLKRYPPSFYLGGGTIGLSGIIMFIPYFVRRQASALINDEIQCDGEIDIKEVFLSSKD</sequence>
<feature type="transmembrane region" description="Helical" evidence="2">
    <location>
        <begin position="391"/>
        <end position="412"/>
    </location>
</feature>
<dbReference type="InterPro" id="IPR036259">
    <property type="entry name" value="MFS_trans_sf"/>
</dbReference>
<dbReference type="Gene3D" id="1.20.1250.20">
    <property type="entry name" value="MFS general substrate transporter like domains"/>
    <property type="match status" value="2"/>
</dbReference>
<feature type="transmembrane region" description="Helical" evidence="2">
    <location>
        <begin position="34"/>
        <end position="54"/>
    </location>
</feature>
<proteinExistence type="predicted"/>
<feature type="transmembrane region" description="Helical" evidence="2">
    <location>
        <begin position="331"/>
        <end position="351"/>
    </location>
</feature>
<dbReference type="GO" id="GO:0008028">
    <property type="term" value="F:monocarboxylic acid transmembrane transporter activity"/>
    <property type="evidence" value="ECO:0007669"/>
    <property type="project" value="TreeGrafter"/>
</dbReference>
<evidence type="ECO:0000259" key="3">
    <source>
        <dbReference type="PROSITE" id="PS50850"/>
    </source>
</evidence>
<dbReference type="AlphaFoldDB" id="A0AAD9JSK7"/>
<dbReference type="SUPFAM" id="SSF103473">
    <property type="entry name" value="MFS general substrate transporter"/>
    <property type="match status" value="1"/>
</dbReference>
<keyword evidence="2" id="KW-0472">Membrane</keyword>
<dbReference type="Proteomes" id="UP001208570">
    <property type="component" value="Unassembled WGS sequence"/>
</dbReference>
<name>A0AAD9JSK7_9ANNE</name>
<feature type="transmembrane region" description="Helical" evidence="2">
    <location>
        <begin position="193"/>
        <end position="212"/>
    </location>
</feature>
<dbReference type="EMBL" id="JAODUP010000183">
    <property type="protein sequence ID" value="KAK2157880.1"/>
    <property type="molecule type" value="Genomic_DNA"/>
</dbReference>
<evidence type="ECO:0000313" key="4">
    <source>
        <dbReference type="EMBL" id="KAK2157880.1"/>
    </source>
</evidence>
<dbReference type="InterPro" id="IPR011701">
    <property type="entry name" value="MFS"/>
</dbReference>
<feature type="transmembrane region" description="Helical" evidence="2">
    <location>
        <begin position="162"/>
        <end position="181"/>
    </location>
</feature>
<feature type="transmembrane region" description="Helical" evidence="2">
    <location>
        <begin position="265"/>
        <end position="291"/>
    </location>
</feature>
<feature type="transmembrane region" description="Helical" evidence="2">
    <location>
        <begin position="303"/>
        <end position="324"/>
    </location>
</feature>
<feature type="transmembrane region" description="Helical" evidence="2">
    <location>
        <begin position="357"/>
        <end position="379"/>
    </location>
</feature>
<dbReference type="InterPro" id="IPR050327">
    <property type="entry name" value="Proton-linked_MCT"/>
</dbReference>
<gene>
    <name evidence="4" type="ORF">LSH36_183g01086</name>
</gene>
<feature type="transmembrane region" description="Helical" evidence="2">
    <location>
        <begin position="424"/>
        <end position="444"/>
    </location>
</feature>
<feature type="domain" description="Major facilitator superfamily (MFS) profile" evidence="3">
    <location>
        <begin position="36"/>
        <end position="446"/>
    </location>
</feature>
<dbReference type="CDD" id="cd17352">
    <property type="entry name" value="MFS_MCT_SLC16"/>
    <property type="match status" value="1"/>
</dbReference>
<organism evidence="4 5">
    <name type="scientific">Paralvinella palmiformis</name>
    <dbReference type="NCBI Taxonomy" id="53620"/>
    <lineage>
        <taxon>Eukaryota</taxon>
        <taxon>Metazoa</taxon>
        <taxon>Spiralia</taxon>
        <taxon>Lophotrochozoa</taxon>
        <taxon>Annelida</taxon>
        <taxon>Polychaeta</taxon>
        <taxon>Sedentaria</taxon>
        <taxon>Canalipalpata</taxon>
        <taxon>Terebellida</taxon>
        <taxon>Terebelliformia</taxon>
        <taxon>Alvinellidae</taxon>
        <taxon>Paralvinella</taxon>
    </lineage>
</organism>
<evidence type="ECO:0000313" key="5">
    <source>
        <dbReference type="Proteomes" id="UP001208570"/>
    </source>
</evidence>
<reference evidence="4" key="1">
    <citation type="journal article" date="2023" name="Mol. Biol. Evol.">
        <title>Third-Generation Sequencing Reveals the Adaptive Role of the Epigenome in Three Deep-Sea Polychaetes.</title>
        <authorList>
            <person name="Perez M."/>
            <person name="Aroh O."/>
            <person name="Sun Y."/>
            <person name="Lan Y."/>
            <person name="Juniper S.K."/>
            <person name="Young C.R."/>
            <person name="Angers B."/>
            <person name="Qian P.Y."/>
        </authorList>
    </citation>
    <scope>NUCLEOTIDE SEQUENCE</scope>
    <source>
        <strain evidence="4">P08H-3</strain>
    </source>
</reference>
<dbReference type="PANTHER" id="PTHR11360">
    <property type="entry name" value="MONOCARBOXYLATE TRANSPORTER"/>
    <property type="match status" value="1"/>
</dbReference>
<keyword evidence="5" id="KW-1185">Reference proteome</keyword>
<feature type="transmembrane region" description="Helical" evidence="2">
    <location>
        <begin position="74"/>
        <end position="92"/>
    </location>
</feature>
<accession>A0AAD9JSK7</accession>
<dbReference type="PROSITE" id="PS50850">
    <property type="entry name" value="MFS"/>
    <property type="match status" value="1"/>
</dbReference>
<dbReference type="GO" id="GO:0016020">
    <property type="term" value="C:membrane"/>
    <property type="evidence" value="ECO:0007669"/>
    <property type="project" value="UniProtKB-SubCell"/>
</dbReference>
<protein>
    <recommendedName>
        <fullName evidence="3">Major facilitator superfamily (MFS) profile domain-containing protein</fullName>
    </recommendedName>
</protein>
<comment type="subcellular location">
    <subcellularLocation>
        <location evidence="1">Membrane</location>
        <topology evidence="1">Multi-pass membrane protein</topology>
    </subcellularLocation>
</comment>
<feature type="transmembrane region" description="Helical" evidence="2">
    <location>
        <begin position="104"/>
        <end position="123"/>
    </location>
</feature>